<keyword evidence="2" id="KW-1185">Reference proteome</keyword>
<protein>
    <submittedName>
        <fullName evidence="1">Uncharacterized protein</fullName>
    </submittedName>
</protein>
<accession>A0AAU9EK37</accession>
<dbReference type="EMBL" id="AP028654">
    <property type="protein sequence ID" value="BEP28334.1"/>
    <property type="molecule type" value="Genomic_DNA"/>
</dbReference>
<evidence type="ECO:0000313" key="2">
    <source>
        <dbReference type="Proteomes" id="UP001321786"/>
    </source>
</evidence>
<dbReference type="RefSeq" id="WP_338536659.1">
    <property type="nucleotide sequence ID" value="NZ_AP028654.1"/>
</dbReference>
<name>A0AAU9EK37_9FIRM</name>
<reference evidence="1 2" key="1">
    <citation type="submission" date="2023-08" db="EMBL/GenBank/DDBJ databases">
        <title>Helicovermis profunda gen. nov., sp. nov., a novel mesophilic, fermentative bacterium within the Bacillota from a deep-sea hydrothermal vent chimney.</title>
        <authorList>
            <person name="Miyazaki U."/>
            <person name="Mizutani D."/>
            <person name="Hashimoto Y."/>
            <person name="Tame A."/>
            <person name="Sawayama S."/>
            <person name="Miyazaki J."/>
            <person name="Takai K."/>
            <person name="Nakagawa S."/>
        </authorList>
    </citation>
    <scope>NUCLEOTIDE SEQUENCE [LARGE SCALE GENOMIC DNA]</scope>
    <source>
        <strain evidence="1 2">S502</strain>
    </source>
</reference>
<gene>
    <name evidence="1" type="ORF">HLPR_06650</name>
</gene>
<evidence type="ECO:0000313" key="1">
    <source>
        <dbReference type="EMBL" id="BEP28334.1"/>
    </source>
</evidence>
<dbReference type="Proteomes" id="UP001321786">
    <property type="component" value="Chromosome"/>
</dbReference>
<dbReference type="AlphaFoldDB" id="A0AAU9EK37"/>
<proteinExistence type="predicted"/>
<organism evidence="1 2">
    <name type="scientific">Helicovermis profundi</name>
    <dbReference type="NCBI Taxonomy" id="3065157"/>
    <lineage>
        <taxon>Bacteria</taxon>
        <taxon>Bacillati</taxon>
        <taxon>Bacillota</taxon>
        <taxon>Clostridia</taxon>
        <taxon>Helicovermis</taxon>
    </lineage>
</organism>
<dbReference type="KEGG" id="hprf:HLPR_06650"/>
<sequence length="134" mass="15842">MLKVLNQIEIPPMDNDEMSNYVYDIKISSDSRHQGFIEGTINEFLWFAIVHNDNMEFGINSETLNKGNGKVSRLCIYKDSYDVEGNPYLPSLSIKRLIYANYQREWTILSSSYRKMVQELVRYLERRYSLKIVK</sequence>